<organism evidence="1 2">
    <name type="scientific">Deinococcus roseus</name>
    <dbReference type="NCBI Taxonomy" id="392414"/>
    <lineage>
        <taxon>Bacteria</taxon>
        <taxon>Thermotogati</taxon>
        <taxon>Deinococcota</taxon>
        <taxon>Deinococci</taxon>
        <taxon>Deinococcales</taxon>
        <taxon>Deinococcaceae</taxon>
        <taxon>Deinococcus</taxon>
    </lineage>
</organism>
<comment type="caution">
    <text evidence="1">The sequence shown here is derived from an EMBL/GenBank/DDBJ whole genome shotgun (WGS) entry which is preliminary data.</text>
</comment>
<dbReference type="PANTHER" id="PTHR12993:SF11">
    <property type="entry name" value="N-ACETYLGLUCOSAMINYL-PHOSPHATIDYLINOSITOL DE-N-ACETYLASE"/>
    <property type="match status" value="1"/>
</dbReference>
<evidence type="ECO:0000313" key="2">
    <source>
        <dbReference type="Proteomes" id="UP000632222"/>
    </source>
</evidence>
<gene>
    <name evidence="1" type="ORF">GCM10008938_32480</name>
</gene>
<dbReference type="EMBL" id="BMOD01000013">
    <property type="protein sequence ID" value="GGJ43688.1"/>
    <property type="molecule type" value="Genomic_DNA"/>
</dbReference>
<evidence type="ECO:0000313" key="1">
    <source>
        <dbReference type="EMBL" id="GGJ43688.1"/>
    </source>
</evidence>
<dbReference type="RefSeq" id="WP_189004209.1">
    <property type="nucleotide sequence ID" value="NZ_BMOD01000013.1"/>
</dbReference>
<dbReference type="PANTHER" id="PTHR12993">
    <property type="entry name" value="N-ACETYLGLUCOSAMINYL-PHOSPHATIDYLINOSITOL DE-N-ACETYLASE-RELATED"/>
    <property type="match status" value="1"/>
</dbReference>
<keyword evidence="2" id="KW-1185">Reference proteome</keyword>
<dbReference type="Pfam" id="PF02585">
    <property type="entry name" value="PIG-L"/>
    <property type="match status" value="1"/>
</dbReference>
<accession>A0ABQ2D522</accession>
<protein>
    <submittedName>
        <fullName evidence="1">GlcNAc-PI de-N-acetylase</fullName>
    </submittedName>
</protein>
<proteinExistence type="predicted"/>
<reference evidence="2" key="1">
    <citation type="journal article" date="2019" name="Int. J. Syst. Evol. Microbiol.">
        <title>The Global Catalogue of Microorganisms (GCM) 10K type strain sequencing project: providing services to taxonomists for standard genome sequencing and annotation.</title>
        <authorList>
            <consortium name="The Broad Institute Genomics Platform"/>
            <consortium name="The Broad Institute Genome Sequencing Center for Infectious Disease"/>
            <person name="Wu L."/>
            <person name="Ma J."/>
        </authorList>
    </citation>
    <scope>NUCLEOTIDE SEQUENCE [LARGE SCALE GENOMIC DNA]</scope>
    <source>
        <strain evidence="2">JCM 14370</strain>
    </source>
</reference>
<sequence>MNIVAVFPHMDDEIGCAATLAHHALQGDQVTVVWTTAGEMASHFRGMAREETCRIRQKQAREVCSILGLQGRFLDFGDTRVSASREETVQLAVQYAELQPDAILTWDETSVFGAAHPDHRATARSAYDAITFSRLHAVLDEAGREDLQPVRKPVRFYQYAMYDDIKSPWPLVHVSLAEEAVLKAEKAYDLYAACYGWPYRGTDLTAERKRMGMEVGVPYAERFILRRPHAPAVERLV</sequence>
<dbReference type="InterPro" id="IPR003737">
    <property type="entry name" value="GlcNAc_PI_deacetylase-related"/>
</dbReference>
<dbReference type="SUPFAM" id="SSF102588">
    <property type="entry name" value="LmbE-like"/>
    <property type="match status" value="1"/>
</dbReference>
<dbReference type="Proteomes" id="UP000632222">
    <property type="component" value="Unassembled WGS sequence"/>
</dbReference>
<dbReference type="Gene3D" id="3.40.50.10320">
    <property type="entry name" value="LmbE-like"/>
    <property type="match status" value="1"/>
</dbReference>
<name>A0ABQ2D522_9DEIO</name>
<dbReference type="InterPro" id="IPR024078">
    <property type="entry name" value="LmbE-like_dom_sf"/>
</dbReference>